<dbReference type="Proteomes" id="UP000321222">
    <property type="component" value="Chromosome"/>
</dbReference>
<comment type="catalytic activity">
    <reaction evidence="7">
        <text>L-methionyl-[protein] + [thioredoxin]-disulfide + H2O = L-methionyl-(R)-S-oxide-[protein] + [thioredoxin]-dithiol</text>
        <dbReference type="Rhea" id="RHEA:24164"/>
        <dbReference type="Rhea" id="RHEA-COMP:10698"/>
        <dbReference type="Rhea" id="RHEA-COMP:10700"/>
        <dbReference type="Rhea" id="RHEA-COMP:12313"/>
        <dbReference type="Rhea" id="RHEA-COMP:12314"/>
        <dbReference type="ChEBI" id="CHEBI:15377"/>
        <dbReference type="ChEBI" id="CHEBI:16044"/>
        <dbReference type="ChEBI" id="CHEBI:29950"/>
        <dbReference type="ChEBI" id="CHEBI:45764"/>
        <dbReference type="ChEBI" id="CHEBI:50058"/>
        <dbReference type="EC" id="1.8.4.12"/>
    </reaction>
</comment>
<dbReference type="InterPro" id="IPR011057">
    <property type="entry name" value="Mss4-like_sf"/>
</dbReference>
<evidence type="ECO:0000256" key="7">
    <source>
        <dbReference type="ARBA" id="ARBA00048488"/>
    </source>
</evidence>
<dbReference type="GO" id="GO:0046872">
    <property type="term" value="F:metal ion binding"/>
    <property type="evidence" value="ECO:0007669"/>
    <property type="project" value="UniProtKB-KW"/>
</dbReference>
<evidence type="ECO:0000256" key="6">
    <source>
        <dbReference type="ARBA" id="ARBA00023002"/>
    </source>
</evidence>
<dbReference type="PANTHER" id="PTHR10173">
    <property type="entry name" value="METHIONINE SULFOXIDE REDUCTASE"/>
    <property type="match status" value="1"/>
</dbReference>
<comment type="similarity">
    <text evidence="2">Belongs to the MsrB Met sulfoxide reductase family.</text>
</comment>
<dbReference type="Gene3D" id="2.170.150.20">
    <property type="entry name" value="Peptide methionine sulfoxide reductase"/>
    <property type="match status" value="1"/>
</dbReference>
<dbReference type="GO" id="GO:0033743">
    <property type="term" value="F:peptide-methionine (R)-S-oxide reductase activity"/>
    <property type="evidence" value="ECO:0007669"/>
    <property type="project" value="UniProtKB-EC"/>
</dbReference>
<reference evidence="10 11" key="1">
    <citation type="submission" date="2019-08" db="EMBL/GenBank/DDBJ databases">
        <title>Flavobacterium alkalisoli sp. nov., isolated from rhizosphere soil of Suaeda salsa.</title>
        <authorList>
            <person name="Sun J.-Q."/>
            <person name="Xu L."/>
        </authorList>
    </citation>
    <scope>NUCLEOTIDE SEQUENCE [LARGE SCALE GENOMIC DNA]</scope>
    <source>
        <strain evidence="10 11">XS-5</strain>
    </source>
</reference>
<feature type="chain" id="PRO_5022828632" description="peptide-methionine (R)-S-oxide reductase" evidence="8">
    <location>
        <begin position="18"/>
        <end position="172"/>
    </location>
</feature>
<dbReference type="OrthoDB" id="4174719at2"/>
<evidence type="ECO:0000259" key="9">
    <source>
        <dbReference type="PROSITE" id="PS51790"/>
    </source>
</evidence>
<feature type="domain" description="MsrB" evidence="9">
    <location>
        <begin position="41"/>
        <end position="163"/>
    </location>
</feature>
<evidence type="ECO:0000256" key="3">
    <source>
        <dbReference type="ARBA" id="ARBA00012499"/>
    </source>
</evidence>
<dbReference type="SUPFAM" id="SSF51316">
    <property type="entry name" value="Mss4-like"/>
    <property type="match status" value="1"/>
</dbReference>
<dbReference type="GO" id="GO:0005737">
    <property type="term" value="C:cytoplasm"/>
    <property type="evidence" value="ECO:0007669"/>
    <property type="project" value="TreeGrafter"/>
</dbReference>
<dbReference type="GO" id="GO:0030091">
    <property type="term" value="P:protein repair"/>
    <property type="evidence" value="ECO:0007669"/>
    <property type="project" value="InterPro"/>
</dbReference>
<gene>
    <name evidence="10" type="primary">msrB</name>
    <name evidence="10" type="ORF">FUA48_11620</name>
</gene>
<evidence type="ECO:0000256" key="2">
    <source>
        <dbReference type="ARBA" id="ARBA00007174"/>
    </source>
</evidence>
<proteinExistence type="inferred from homology"/>
<name>A0A5B9FZ34_9FLAO</name>
<keyword evidence="5" id="KW-0862">Zinc</keyword>
<protein>
    <recommendedName>
        <fullName evidence="3">peptide-methionine (R)-S-oxide reductase</fullName>
        <ecNumber evidence="3">1.8.4.12</ecNumber>
    </recommendedName>
</protein>
<dbReference type="PROSITE" id="PS51790">
    <property type="entry name" value="MSRB"/>
    <property type="match status" value="1"/>
</dbReference>
<comment type="cofactor">
    <cofactor evidence="1">
        <name>Zn(2+)</name>
        <dbReference type="ChEBI" id="CHEBI:29105"/>
    </cofactor>
</comment>
<dbReference type="EMBL" id="CP042831">
    <property type="protein sequence ID" value="QEE50202.1"/>
    <property type="molecule type" value="Genomic_DNA"/>
</dbReference>
<evidence type="ECO:0000256" key="8">
    <source>
        <dbReference type="SAM" id="SignalP"/>
    </source>
</evidence>
<sequence length="172" mass="19496">MKKIMALLILFSLTACNGQTKKEKETAKTEAKGQFKVNKTDAQWKEQLTPEEYEVLRQKGTERAYTGKYDEFFEDGVYVCAACENPLFKSDNKFNSHCGWPSFDEAIKGSVVYKEDFTHGMHRTEVMCANCGGHLGHVFDDGPKETTGNRFCTNSVSIKFIPAEELKKTKNQ</sequence>
<dbReference type="InterPro" id="IPR002579">
    <property type="entry name" value="Met_Sox_Rdtase_MsrB_dom"/>
</dbReference>
<keyword evidence="8" id="KW-0732">Signal</keyword>
<dbReference type="InterPro" id="IPR028427">
    <property type="entry name" value="Met_Sox_Rdtase_MsrB"/>
</dbReference>
<evidence type="ECO:0000256" key="1">
    <source>
        <dbReference type="ARBA" id="ARBA00001947"/>
    </source>
</evidence>
<keyword evidence="4" id="KW-0479">Metal-binding</keyword>
<dbReference type="KEGG" id="fak:FUA48_11620"/>
<dbReference type="EC" id="1.8.4.12" evidence="3"/>
<dbReference type="AlphaFoldDB" id="A0A5B9FZ34"/>
<dbReference type="PANTHER" id="PTHR10173:SF52">
    <property type="entry name" value="METHIONINE-R-SULFOXIDE REDUCTASE B1"/>
    <property type="match status" value="1"/>
</dbReference>
<evidence type="ECO:0000313" key="10">
    <source>
        <dbReference type="EMBL" id="QEE50202.1"/>
    </source>
</evidence>
<feature type="signal peptide" evidence="8">
    <location>
        <begin position="1"/>
        <end position="17"/>
    </location>
</feature>
<evidence type="ECO:0000256" key="4">
    <source>
        <dbReference type="ARBA" id="ARBA00022723"/>
    </source>
</evidence>
<dbReference type="PROSITE" id="PS51257">
    <property type="entry name" value="PROKAR_LIPOPROTEIN"/>
    <property type="match status" value="1"/>
</dbReference>
<accession>A0A5B9FZ34</accession>
<keyword evidence="6 10" id="KW-0560">Oxidoreductase</keyword>
<dbReference type="RefSeq" id="WP_147583684.1">
    <property type="nucleotide sequence ID" value="NZ_CP042831.1"/>
</dbReference>
<organism evidence="10 11">
    <name type="scientific">Flavobacterium alkalisoli</name>
    <dbReference type="NCBI Taxonomy" id="2602769"/>
    <lineage>
        <taxon>Bacteria</taxon>
        <taxon>Pseudomonadati</taxon>
        <taxon>Bacteroidota</taxon>
        <taxon>Flavobacteriia</taxon>
        <taxon>Flavobacteriales</taxon>
        <taxon>Flavobacteriaceae</taxon>
        <taxon>Flavobacterium</taxon>
    </lineage>
</organism>
<dbReference type="GO" id="GO:0006979">
    <property type="term" value="P:response to oxidative stress"/>
    <property type="evidence" value="ECO:0007669"/>
    <property type="project" value="InterPro"/>
</dbReference>
<keyword evidence="11" id="KW-1185">Reference proteome</keyword>
<evidence type="ECO:0000313" key="11">
    <source>
        <dbReference type="Proteomes" id="UP000321222"/>
    </source>
</evidence>
<dbReference type="NCBIfam" id="TIGR00357">
    <property type="entry name" value="peptide-methionine (R)-S-oxide reductase MsrB"/>
    <property type="match status" value="1"/>
</dbReference>
<dbReference type="Pfam" id="PF01641">
    <property type="entry name" value="SelR"/>
    <property type="match status" value="1"/>
</dbReference>
<evidence type="ECO:0000256" key="5">
    <source>
        <dbReference type="ARBA" id="ARBA00022833"/>
    </source>
</evidence>
<dbReference type="FunFam" id="2.170.150.20:FF:000001">
    <property type="entry name" value="Peptide methionine sulfoxide reductase MsrB"/>
    <property type="match status" value="1"/>
</dbReference>